<dbReference type="PROSITE" id="PS50287">
    <property type="entry name" value="SRCR_2"/>
    <property type="match status" value="1"/>
</dbReference>
<organism evidence="4 5">
    <name type="scientific">Desmophyllum pertusum</name>
    <dbReference type="NCBI Taxonomy" id="174260"/>
    <lineage>
        <taxon>Eukaryota</taxon>
        <taxon>Metazoa</taxon>
        <taxon>Cnidaria</taxon>
        <taxon>Anthozoa</taxon>
        <taxon>Hexacorallia</taxon>
        <taxon>Scleractinia</taxon>
        <taxon>Caryophylliina</taxon>
        <taxon>Caryophylliidae</taxon>
        <taxon>Desmophyllum</taxon>
    </lineage>
</organism>
<sequence length="115" mass="12671">MIFDPDESVSIRLTGSSVPNAGRIEVLYSGIWEQSVDPTGILMTLQWLAGSLVTKLVQKLALTNRLFMVRSAVLCWLTNLHCSGSEINLMSCSHDVIGNKSESERRGYIASVDLQ</sequence>
<dbReference type="Proteomes" id="UP001163046">
    <property type="component" value="Unassembled WGS sequence"/>
</dbReference>
<feature type="disulfide bond" evidence="2">
    <location>
        <begin position="82"/>
        <end position="92"/>
    </location>
</feature>
<dbReference type="GO" id="GO:0004720">
    <property type="term" value="F:protein-lysine 6-oxidase activity"/>
    <property type="evidence" value="ECO:0007669"/>
    <property type="project" value="UniProtKB-EC"/>
</dbReference>
<dbReference type="EMBL" id="MU826042">
    <property type="protein sequence ID" value="KAJ7381743.1"/>
    <property type="molecule type" value="Genomic_DNA"/>
</dbReference>
<reference evidence="4" key="1">
    <citation type="submission" date="2023-01" db="EMBL/GenBank/DDBJ databases">
        <title>Genome assembly of the deep-sea coral Lophelia pertusa.</title>
        <authorList>
            <person name="Herrera S."/>
            <person name="Cordes E."/>
        </authorList>
    </citation>
    <scope>NUCLEOTIDE SEQUENCE</scope>
    <source>
        <strain evidence="4">USNM1676648</strain>
        <tissue evidence="4">Polyp</tissue>
    </source>
</reference>
<dbReference type="OrthoDB" id="536948at2759"/>
<dbReference type="Pfam" id="PF00530">
    <property type="entry name" value="SRCR"/>
    <property type="match status" value="1"/>
</dbReference>
<evidence type="ECO:0000256" key="2">
    <source>
        <dbReference type="PROSITE-ProRule" id="PRU00196"/>
    </source>
</evidence>
<dbReference type="Gene3D" id="3.10.250.10">
    <property type="entry name" value="SRCR-like domain"/>
    <property type="match status" value="1"/>
</dbReference>
<evidence type="ECO:0000256" key="1">
    <source>
        <dbReference type="ARBA" id="ARBA00023157"/>
    </source>
</evidence>
<dbReference type="SUPFAM" id="SSF56487">
    <property type="entry name" value="SRCR-like"/>
    <property type="match status" value="1"/>
</dbReference>
<protein>
    <submittedName>
        <fullName evidence="4">Lysyl oxidase-like 4</fullName>
        <ecNumber evidence="4">1.4.3.13</ecNumber>
    </submittedName>
</protein>
<name>A0A9W9ZJB9_9CNID</name>
<keyword evidence="4" id="KW-0560">Oxidoreductase</keyword>
<evidence type="ECO:0000313" key="5">
    <source>
        <dbReference type="Proteomes" id="UP001163046"/>
    </source>
</evidence>
<dbReference type="InterPro" id="IPR001190">
    <property type="entry name" value="SRCR"/>
</dbReference>
<proteinExistence type="predicted"/>
<dbReference type="InterPro" id="IPR036772">
    <property type="entry name" value="SRCR-like_dom_sf"/>
</dbReference>
<evidence type="ECO:0000313" key="4">
    <source>
        <dbReference type="EMBL" id="KAJ7381743.1"/>
    </source>
</evidence>
<evidence type="ECO:0000259" key="3">
    <source>
        <dbReference type="PROSITE" id="PS50287"/>
    </source>
</evidence>
<comment type="caution">
    <text evidence="4">The sequence shown here is derived from an EMBL/GenBank/DDBJ whole genome shotgun (WGS) entry which is preliminary data.</text>
</comment>
<dbReference type="GO" id="GO:0016020">
    <property type="term" value="C:membrane"/>
    <property type="evidence" value="ECO:0007669"/>
    <property type="project" value="InterPro"/>
</dbReference>
<accession>A0A9W9ZJB9</accession>
<comment type="caution">
    <text evidence="2">Lacks conserved residue(s) required for the propagation of feature annotation.</text>
</comment>
<dbReference type="AlphaFoldDB" id="A0A9W9ZJB9"/>
<keyword evidence="5" id="KW-1185">Reference proteome</keyword>
<dbReference type="EC" id="1.4.3.13" evidence="4"/>
<feature type="domain" description="SRCR" evidence="3">
    <location>
        <begin position="11"/>
        <end position="115"/>
    </location>
</feature>
<keyword evidence="1 2" id="KW-1015">Disulfide bond</keyword>
<gene>
    <name evidence="4" type="primary">LOXL4_4</name>
    <name evidence="4" type="ORF">OS493_039248</name>
</gene>